<reference evidence="2 3" key="1">
    <citation type="journal article" date="2019" name="Int. J. Syst. Evol. Microbiol.">
        <title>The Global Catalogue of Microorganisms (GCM) 10K type strain sequencing project: providing services to taxonomists for standard genome sequencing and annotation.</title>
        <authorList>
            <consortium name="The Broad Institute Genomics Platform"/>
            <consortium name="The Broad Institute Genome Sequencing Center for Infectious Disease"/>
            <person name="Wu L."/>
            <person name="Ma J."/>
        </authorList>
    </citation>
    <scope>NUCLEOTIDE SEQUENCE [LARGE SCALE GENOMIC DNA]</scope>
    <source>
        <strain evidence="2 3">CGMCC 1.12562</strain>
    </source>
</reference>
<dbReference type="GeneID" id="69118320"/>
<dbReference type="PANTHER" id="PTHR34703">
    <property type="entry name" value="ANTIPORTER SUBUNIT MNHG2-RELATED"/>
    <property type="match status" value="1"/>
</dbReference>
<accession>A0ABD5NH48</accession>
<keyword evidence="1" id="KW-1133">Transmembrane helix</keyword>
<feature type="transmembrane region" description="Helical" evidence="1">
    <location>
        <begin position="6"/>
        <end position="27"/>
    </location>
</feature>
<dbReference type="Proteomes" id="UP001595660">
    <property type="component" value="Unassembled WGS sequence"/>
</dbReference>
<dbReference type="AlphaFoldDB" id="A0ABD5NH48"/>
<dbReference type="RefSeq" id="WP_232570008.1">
    <property type="nucleotide sequence ID" value="NZ_CP089466.1"/>
</dbReference>
<evidence type="ECO:0000313" key="2">
    <source>
        <dbReference type="EMBL" id="MFC3478668.1"/>
    </source>
</evidence>
<dbReference type="InterPro" id="IPR005133">
    <property type="entry name" value="PhaG_MnhG_YufB"/>
</dbReference>
<dbReference type="NCBIfam" id="TIGR01300">
    <property type="entry name" value="CPA3_mnhG_phaG"/>
    <property type="match status" value="1"/>
</dbReference>
<evidence type="ECO:0000256" key="1">
    <source>
        <dbReference type="SAM" id="Phobius"/>
    </source>
</evidence>
<organism evidence="2 3">
    <name type="scientific">Halobacterium litoreum</name>
    <dbReference type="NCBI Taxonomy" id="2039234"/>
    <lineage>
        <taxon>Archaea</taxon>
        <taxon>Methanobacteriati</taxon>
        <taxon>Methanobacteriota</taxon>
        <taxon>Stenosarchaea group</taxon>
        <taxon>Halobacteria</taxon>
        <taxon>Halobacteriales</taxon>
        <taxon>Halobacteriaceae</taxon>
        <taxon>Halobacterium</taxon>
    </lineage>
</organism>
<keyword evidence="1" id="KW-0472">Membrane</keyword>
<evidence type="ECO:0000313" key="3">
    <source>
        <dbReference type="Proteomes" id="UP001595660"/>
    </source>
</evidence>
<dbReference type="PANTHER" id="PTHR34703:SF1">
    <property type="entry name" value="ANTIPORTER SUBUNIT MNHG2-RELATED"/>
    <property type="match status" value="1"/>
</dbReference>
<keyword evidence="1" id="KW-0812">Transmembrane</keyword>
<comment type="caution">
    <text evidence="2">The sequence shown here is derived from an EMBL/GenBank/DDBJ whole genome shotgun (WGS) entry which is preliminary data.</text>
</comment>
<protein>
    <submittedName>
        <fullName evidence="2">Monovalent cation/H(+) antiporter subunit G</fullName>
    </submittedName>
</protein>
<dbReference type="EMBL" id="JBHRWN010000002">
    <property type="protein sequence ID" value="MFC3478668.1"/>
    <property type="molecule type" value="Genomic_DNA"/>
</dbReference>
<gene>
    <name evidence="2" type="primary">mnhG</name>
    <name evidence="2" type="ORF">ACFOKC_13135</name>
</gene>
<sequence>MTPREIAVVVLVGGGVFFTFVAAVGILRLPDVYTRAHGASKSDTLGAGLTLAAVGVTFGADIPTVKAVLLVLFMFITNPTAAHAIARAAADQGIEPWTADDEGDAE</sequence>
<keyword evidence="3" id="KW-1185">Reference proteome</keyword>
<proteinExistence type="predicted"/>
<name>A0ABD5NH48_9EURY</name>
<dbReference type="Pfam" id="PF03334">
    <property type="entry name" value="PhaG_MnhG_YufB"/>
    <property type="match status" value="1"/>
</dbReference>
<dbReference type="NCBIfam" id="NF009314">
    <property type="entry name" value="PRK12674.1-2"/>
    <property type="match status" value="1"/>
</dbReference>